<dbReference type="PANTHER" id="PTHR24171:SF9">
    <property type="entry name" value="ANKYRIN REPEAT DOMAIN-CONTAINING PROTEIN 39"/>
    <property type="match status" value="1"/>
</dbReference>
<gene>
    <name evidence="4" type="ORF">CTAYLR_008980</name>
</gene>
<protein>
    <recommendedName>
        <fullName evidence="6">Ankyrin repeat protein</fullName>
    </recommendedName>
</protein>
<dbReference type="SUPFAM" id="SSF48403">
    <property type="entry name" value="Ankyrin repeat"/>
    <property type="match status" value="1"/>
</dbReference>
<evidence type="ECO:0000256" key="2">
    <source>
        <dbReference type="ARBA" id="ARBA00023043"/>
    </source>
</evidence>
<proteinExistence type="predicted"/>
<dbReference type="Gene3D" id="1.25.40.20">
    <property type="entry name" value="Ankyrin repeat-containing domain"/>
    <property type="match status" value="2"/>
</dbReference>
<comment type="caution">
    <text evidence="4">The sequence shown here is derived from an EMBL/GenBank/DDBJ whole genome shotgun (WGS) entry which is preliminary data.</text>
</comment>
<dbReference type="Proteomes" id="UP001230188">
    <property type="component" value="Unassembled WGS sequence"/>
</dbReference>
<name>A0AAD7UAX3_9STRA</name>
<evidence type="ECO:0000256" key="1">
    <source>
        <dbReference type="ARBA" id="ARBA00022737"/>
    </source>
</evidence>
<dbReference type="PROSITE" id="PS50297">
    <property type="entry name" value="ANK_REP_REGION"/>
    <property type="match status" value="2"/>
</dbReference>
<dbReference type="InterPro" id="IPR002110">
    <property type="entry name" value="Ankyrin_rpt"/>
</dbReference>
<sequence length="392" mass="42796">MLRRSFSLGAAPVGVCPQPEAVLAVVATIHQKIATVRVLRGECEKTRDAAWDVYAGIERLQRSGSDCGQEFVRTYYEAVCAIDCVLDVCAAKYPWRAIIYAYRYRNELEEAGERISRATAKLCESLGVTVARMKQQIEAMAKQVKGSKPTAALSAKARMTTTEAGILINRASNDDAANKKQAIDLRDMARANELVAVCREGSLAHARRVLKAGADPTGRDGSPQRKLAPIHFAALEGHARIVKLLVEKYRVDPAVRDDNDRTPLHHAAGRGHLDVVIYLVTMRKVDPSEKDGQGNTALLRAAHAGHLDIVEYLVALRKVDPDEQDGQGNTALVRAAHAGHRHVVAWLSCRCTLDAKNSLGRSAVDEAKRKGHTAIAKDLARMGEYTKTIRGA</sequence>
<dbReference type="AlphaFoldDB" id="A0AAD7UAX3"/>
<keyword evidence="1" id="KW-0677">Repeat</keyword>
<dbReference type="PROSITE" id="PS50088">
    <property type="entry name" value="ANK_REPEAT"/>
    <property type="match status" value="2"/>
</dbReference>
<evidence type="ECO:0008006" key="6">
    <source>
        <dbReference type="Google" id="ProtNLM"/>
    </source>
</evidence>
<reference evidence="4" key="1">
    <citation type="submission" date="2023-01" db="EMBL/GenBank/DDBJ databases">
        <title>Metagenome sequencing of chrysophaentin producing Chrysophaeum taylorii.</title>
        <authorList>
            <person name="Davison J."/>
            <person name="Bewley C."/>
        </authorList>
    </citation>
    <scope>NUCLEOTIDE SEQUENCE</scope>
    <source>
        <strain evidence="4">NIES-1699</strain>
    </source>
</reference>
<keyword evidence="5" id="KW-1185">Reference proteome</keyword>
<evidence type="ECO:0000256" key="3">
    <source>
        <dbReference type="PROSITE-ProRule" id="PRU00023"/>
    </source>
</evidence>
<dbReference type="Pfam" id="PF12796">
    <property type="entry name" value="Ank_2"/>
    <property type="match status" value="1"/>
</dbReference>
<organism evidence="4 5">
    <name type="scientific">Chrysophaeum taylorii</name>
    <dbReference type="NCBI Taxonomy" id="2483200"/>
    <lineage>
        <taxon>Eukaryota</taxon>
        <taxon>Sar</taxon>
        <taxon>Stramenopiles</taxon>
        <taxon>Ochrophyta</taxon>
        <taxon>Pelagophyceae</taxon>
        <taxon>Pelagomonadales</taxon>
        <taxon>Pelagomonadaceae</taxon>
        <taxon>Chrysophaeum</taxon>
    </lineage>
</organism>
<dbReference type="EMBL" id="JAQMWT010000489">
    <property type="protein sequence ID" value="KAJ8600622.1"/>
    <property type="molecule type" value="Genomic_DNA"/>
</dbReference>
<dbReference type="SMART" id="SM00248">
    <property type="entry name" value="ANK"/>
    <property type="match status" value="5"/>
</dbReference>
<evidence type="ECO:0000313" key="4">
    <source>
        <dbReference type="EMBL" id="KAJ8600622.1"/>
    </source>
</evidence>
<evidence type="ECO:0000313" key="5">
    <source>
        <dbReference type="Proteomes" id="UP001230188"/>
    </source>
</evidence>
<accession>A0AAD7UAX3</accession>
<dbReference type="PANTHER" id="PTHR24171">
    <property type="entry name" value="ANKYRIN REPEAT DOMAIN-CONTAINING PROTEIN 39-RELATED"/>
    <property type="match status" value="1"/>
</dbReference>
<feature type="repeat" description="ANK" evidence="3">
    <location>
        <begin position="293"/>
        <end position="314"/>
    </location>
</feature>
<feature type="repeat" description="ANK" evidence="3">
    <location>
        <begin position="259"/>
        <end position="292"/>
    </location>
</feature>
<keyword evidence="2 3" id="KW-0040">ANK repeat</keyword>
<dbReference type="InterPro" id="IPR036770">
    <property type="entry name" value="Ankyrin_rpt-contain_sf"/>
</dbReference>